<proteinExistence type="predicted"/>
<dbReference type="Proteomes" id="UP000321386">
    <property type="component" value="Unassembled WGS sequence"/>
</dbReference>
<accession>A0A510UWJ2</accession>
<evidence type="ECO:0000313" key="3">
    <source>
        <dbReference type="Proteomes" id="UP000321386"/>
    </source>
</evidence>
<evidence type="ECO:0000313" key="2">
    <source>
        <dbReference type="EMBL" id="GEK19062.1"/>
    </source>
</evidence>
<dbReference type="RefSeq" id="WP_222592937.1">
    <property type="nucleotide sequence ID" value="NZ_BJUA01000016.1"/>
</dbReference>
<dbReference type="Pfam" id="PF04230">
    <property type="entry name" value="PS_pyruv_trans"/>
    <property type="match status" value="1"/>
</dbReference>
<gene>
    <name evidence="2" type="ORF">CPE01_27950</name>
</gene>
<protein>
    <recommendedName>
        <fullName evidence="1">Polysaccharide pyruvyl transferase domain-containing protein</fullName>
    </recommendedName>
</protein>
<evidence type="ECO:0000259" key="1">
    <source>
        <dbReference type="Pfam" id="PF04230"/>
    </source>
</evidence>
<dbReference type="EMBL" id="BJUA01000016">
    <property type="protein sequence ID" value="GEK19062.1"/>
    <property type="molecule type" value="Genomic_DNA"/>
</dbReference>
<name>A0A510UWJ2_9CELL</name>
<dbReference type="AlphaFoldDB" id="A0A510UWJ2"/>
<sequence length="358" mass="38675">MRALVLWADHRSSNLGVRVLAAGAAALVEQVHPGAEVVHLHYGSGTAPTPVGDWRRLVRSRVDPREPLRDWLAGFDLVVDTRAGDSFADIYGLRRLVTHSLLARMATTVGTPVVMAPQTIGPFTTRRARLVGRRSMKDARLVMSRDSASAQYARSLRRPVDVESTDVVFALPRPTVGTTRDVVLNVSGLLWADNPHVDHTAYRRAVTHVARGLLADGRRVSLLAHVLDSPVADNDVPAIKELAELLDDGDVELVVPDDLDDARAVTASARLVVGSRMHACLNALSTGTPAVPLAYSRKFEPLLRDLGWSHTVDLRTAEDPAGAVLALARQDLTDQVDETLARADELLGRAVVALGELG</sequence>
<organism evidence="2 3">
    <name type="scientific">Cellulomonas persica</name>
    <dbReference type="NCBI Taxonomy" id="76861"/>
    <lineage>
        <taxon>Bacteria</taxon>
        <taxon>Bacillati</taxon>
        <taxon>Actinomycetota</taxon>
        <taxon>Actinomycetes</taxon>
        <taxon>Micrococcales</taxon>
        <taxon>Cellulomonadaceae</taxon>
        <taxon>Cellulomonas</taxon>
    </lineage>
</organism>
<dbReference type="PANTHER" id="PTHR36836">
    <property type="entry name" value="COLANIC ACID BIOSYNTHESIS PROTEIN WCAK"/>
    <property type="match status" value="1"/>
</dbReference>
<comment type="caution">
    <text evidence="2">The sequence shown here is derived from an EMBL/GenBank/DDBJ whole genome shotgun (WGS) entry which is preliminary data.</text>
</comment>
<feature type="domain" description="Polysaccharide pyruvyl transferase" evidence="1">
    <location>
        <begin position="21"/>
        <end position="296"/>
    </location>
</feature>
<dbReference type="InterPro" id="IPR007345">
    <property type="entry name" value="Polysacch_pyruvyl_Trfase"/>
</dbReference>
<reference evidence="2 3" key="1">
    <citation type="submission" date="2019-07" db="EMBL/GenBank/DDBJ databases">
        <title>Whole genome shotgun sequence of Cellulomonas persica NBRC 101101.</title>
        <authorList>
            <person name="Hosoyama A."/>
            <person name="Uohara A."/>
            <person name="Ohji S."/>
            <person name="Ichikawa N."/>
        </authorList>
    </citation>
    <scope>NUCLEOTIDE SEQUENCE [LARGE SCALE GENOMIC DNA]</scope>
    <source>
        <strain evidence="2 3">NBRC 101101</strain>
    </source>
</reference>
<keyword evidence="3" id="KW-1185">Reference proteome</keyword>
<dbReference type="PANTHER" id="PTHR36836:SF1">
    <property type="entry name" value="COLANIC ACID BIOSYNTHESIS PROTEIN WCAK"/>
    <property type="match status" value="1"/>
</dbReference>